<comment type="subcellular location">
    <subcellularLocation>
        <location evidence="1">Membrane</location>
        <topology evidence="1">Multi-pass membrane protein</topology>
    </subcellularLocation>
</comment>
<accession>A0A8K0TU98</accession>
<feature type="transmembrane region" description="Helical" evidence="7">
    <location>
        <begin position="24"/>
        <end position="45"/>
    </location>
</feature>
<comment type="caution">
    <text evidence="9">The sequence shown here is derived from an EMBL/GenBank/DDBJ whole genome shotgun (WGS) entry which is preliminary data.</text>
</comment>
<feature type="transmembrane region" description="Helical" evidence="7">
    <location>
        <begin position="132"/>
        <end position="158"/>
    </location>
</feature>
<keyword evidence="2 7" id="KW-0812">Transmembrane</keyword>
<feature type="transmembrane region" description="Helical" evidence="7">
    <location>
        <begin position="237"/>
        <end position="255"/>
    </location>
</feature>
<keyword evidence="3 7" id="KW-1133">Transmembrane helix</keyword>
<reference evidence="9" key="1">
    <citation type="journal article" date="2021" name="Nat. Commun.">
        <title>Genetic determinants of endophytism in the Arabidopsis root mycobiome.</title>
        <authorList>
            <person name="Mesny F."/>
            <person name="Miyauchi S."/>
            <person name="Thiergart T."/>
            <person name="Pickel B."/>
            <person name="Atanasova L."/>
            <person name="Karlsson M."/>
            <person name="Huettel B."/>
            <person name="Barry K.W."/>
            <person name="Haridas S."/>
            <person name="Chen C."/>
            <person name="Bauer D."/>
            <person name="Andreopoulos W."/>
            <person name="Pangilinan J."/>
            <person name="LaButti K."/>
            <person name="Riley R."/>
            <person name="Lipzen A."/>
            <person name="Clum A."/>
            <person name="Drula E."/>
            <person name="Henrissat B."/>
            <person name="Kohler A."/>
            <person name="Grigoriev I.V."/>
            <person name="Martin F.M."/>
            <person name="Hacquard S."/>
        </authorList>
    </citation>
    <scope>NUCLEOTIDE SEQUENCE</scope>
    <source>
        <strain evidence="9">MPI-CAGE-AT-0016</strain>
    </source>
</reference>
<dbReference type="InterPro" id="IPR052337">
    <property type="entry name" value="SAT4-like"/>
</dbReference>
<comment type="similarity">
    <text evidence="5">Belongs to the SAT4 family.</text>
</comment>
<gene>
    <name evidence="9" type="ORF">B0T11DRAFT_347203</name>
</gene>
<dbReference type="OrthoDB" id="5022096at2759"/>
<dbReference type="InterPro" id="IPR049326">
    <property type="entry name" value="Rhodopsin_dom_fungi"/>
</dbReference>
<proteinExistence type="inferred from homology"/>
<name>A0A8K0TU98_9PEZI</name>
<evidence type="ECO:0000256" key="5">
    <source>
        <dbReference type="ARBA" id="ARBA00038359"/>
    </source>
</evidence>
<dbReference type="GO" id="GO:0016020">
    <property type="term" value="C:membrane"/>
    <property type="evidence" value="ECO:0007669"/>
    <property type="project" value="UniProtKB-SubCell"/>
</dbReference>
<evidence type="ECO:0000256" key="7">
    <source>
        <dbReference type="SAM" id="Phobius"/>
    </source>
</evidence>
<dbReference type="Pfam" id="PF20684">
    <property type="entry name" value="Fung_rhodopsin"/>
    <property type="match status" value="2"/>
</dbReference>
<sequence>MSGPTPAPRLLSPKEAAENNLPRILGILSTLQFLAVLVVGLRFYVRFKLIRSVGRDDWTMGAATLCAIGGWAIFIFQGSKGLGRHKYILEKEKLVQIDMGTFLFSIINSSIGVALLKVSIALNLLRLSTNRWFAISLWCSIAFVSAYSFLGIMTFLLYCQPMDAYWNKTIPGAKCYSVQLFIEFALLNSGMASLPPSHRMDTDGKSLPALNIFTDVLFASFPIPIIWKLQMKRKTKFYLIGVLSLGYIAVVMGILKSEAQINYSPFADNTFDSWITFWASAQINLGIIAACTPSLKPLVSKALNLSSYAPNHYASGYGSQSRGTRRGNLTHPNRPRPDEYCLEDLESRGSTPTSQDQHLGGKSEARTTTTIYKGGNGTDRSGSEEMILGVPSHAHAIPDKCITKTTHITVQR</sequence>
<dbReference type="PANTHER" id="PTHR33048:SF167">
    <property type="entry name" value="INTEGRAL MEMBRANE PROTEIN"/>
    <property type="match status" value="1"/>
</dbReference>
<feature type="transmembrane region" description="Helical" evidence="7">
    <location>
        <begin position="206"/>
        <end position="225"/>
    </location>
</feature>
<evidence type="ECO:0000313" key="9">
    <source>
        <dbReference type="EMBL" id="KAH7376912.1"/>
    </source>
</evidence>
<feature type="domain" description="Rhodopsin" evidence="8">
    <location>
        <begin position="209"/>
        <end position="301"/>
    </location>
</feature>
<keyword evidence="10" id="KW-1185">Reference proteome</keyword>
<feature type="transmembrane region" description="Helical" evidence="7">
    <location>
        <begin position="57"/>
        <end position="79"/>
    </location>
</feature>
<dbReference type="AlphaFoldDB" id="A0A8K0TU98"/>
<dbReference type="PANTHER" id="PTHR33048">
    <property type="entry name" value="PTH11-LIKE INTEGRAL MEMBRANE PROTEIN (AFU_ORTHOLOGUE AFUA_5G11245)"/>
    <property type="match status" value="1"/>
</dbReference>
<evidence type="ECO:0000259" key="8">
    <source>
        <dbReference type="Pfam" id="PF20684"/>
    </source>
</evidence>
<dbReference type="EMBL" id="JAGPXD010000001">
    <property type="protein sequence ID" value="KAH7376912.1"/>
    <property type="molecule type" value="Genomic_DNA"/>
</dbReference>
<feature type="domain" description="Rhodopsin" evidence="8">
    <location>
        <begin position="41"/>
        <end position="184"/>
    </location>
</feature>
<evidence type="ECO:0000256" key="3">
    <source>
        <dbReference type="ARBA" id="ARBA00022989"/>
    </source>
</evidence>
<evidence type="ECO:0000256" key="6">
    <source>
        <dbReference type="SAM" id="MobiDB-lite"/>
    </source>
</evidence>
<keyword evidence="4 7" id="KW-0472">Membrane</keyword>
<feature type="region of interest" description="Disordered" evidence="6">
    <location>
        <begin position="316"/>
        <end position="384"/>
    </location>
</feature>
<evidence type="ECO:0000313" key="10">
    <source>
        <dbReference type="Proteomes" id="UP000813385"/>
    </source>
</evidence>
<feature type="transmembrane region" description="Helical" evidence="7">
    <location>
        <begin position="99"/>
        <end position="125"/>
    </location>
</feature>
<feature type="compositionally biased region" description="Polar residues" evidence="6">
    <location>
        <begin position="348"/>
        <end position="357"/>
    </location>
</feature>
<organism evidence="9 10">
    <name type="scientific">Plectosphaerella cucumerina</name>
    <dbReference type="NCBI Taxonomy" id="40658"/>
    <lineage>
        <taxon>Eukaryota</taxon>
        <taxon>Fungi</taxon>
        <taxon>Dikarya</taxon>
        <taxon>Ascomycota</taxon>
        <taxon>Pezizomycotina</taxon>
        <taxon>Sordariomycetes</taxon>
        <taxon>Hypocreomycetidae</taxon>
        <taxon>Glomerellales</taxon>
        <taxon>Plectosphaerellaceae</taxon>
        <taxon>Plectosphaerella</taxon>
    </lineage>
</organism>
<evidence type="ECO:0000256" key="1">
    <source>
        <dbReference type="ARBA" id="ARBA00004141"/>
    </source>
</evidence>
<evidence type="ECO:0000256" key="4">
    <source>
        <dbReference type="ARBA" id="ARBA00023136"/>
    </source>
</evidence>
<protein>
    <recommendedName>
        <fullName evidence="8">Rhodopsin domain-containing protein</fullName>
    </recommendedName>
</protein>
<evidence type="ECO:0000256" key="2">
    <source>
        <dbReference type="ARBA" id="ARBA00022692"/>
    </source>
</evidence>
<dbReference type="Proteomes" id="UP000813385">
    <property type="component" value="Unassembled WGS sequence"/>
</dbReference>